<organism evidence="3 4">
    <name type="scientific">Prorocentrum cordatum</name>
    <dbReference type="NCBI Taxonomy" id="2364126"/>
    <lineage>
        <taxon>Eukaryota</taxon>
        <taxon>Sar</taxon>
        <taxon>Alveolata</taxon>
        <taxon>Dinophyceae</taxon>
        <taxon>Prorocentrales</taxon>
        <taxon>Prorocentraceae</taxon>
        <taxon>Prorocentrum</taxon>
    </lineage>
</organism>
<sequence length="287" mass="31681">PSTHGCHFFSGLATAAWKDRNVWRSTGWRPPGDVLGVERGATTAEVTKAFKRLALQLHPDKRRAGAATQGAENEREQFQMLSEAYQVLKDPEKRRNYDMFGTLSEEDLDTELFARWSGKFCRRVDEDNIEAFLASYYGSADELEDMRRIVVEGKGLLKLFECLIGSKAADCDRYLRRIKQELKVAVSEKEEADFRKKAAAWQKKEKREAKELGTSLEGRGGKNETASASGRAARSGGGLEDLAAQIQARQAARAHARPPAALAAALRAAAAPGARRPLRRPAGAPRP</sequence>
<evidence type="ECO:0000313" key="3">
    <source>
        <dbReference type="EMBL" id="CAK0858344.1"/>
    </source>
</evidence>
<evidence type="ECO:0000313" key="4">
    <source>
        <dbReference type="Proteomes" id="UP001189429"/>
    </source>
</evidence>
<accession>A0ABN9UFL2</accession>
<feature type="domain" description="J" evidence="2">
    <location>
        <begin position="30"/>
        <end position="101"/>
    </location>
</feature>
<dbReference type="InterPro" id="IPR018253">
    <property type="entry name" value="DnaJ_domain_CS"/>
</dbReference>
<dbReference type="PANTHER" id="PTHR44144:SF1">
    <property type="entry name" value="DNAJ HOMOLOG SUBFAMILY C MEMBER 9"/>
    <property type="match status" value="1"/>
</dbReference>
<dbReference type="CDD" id="cd06257">
    <property type="entry name" value="DnaJ"/>
    <property type="match status" value="1"/>
</dbReference>
<gene>
    <name evidence="3" type="ORF">PCOR1329_LOCUS48153</name>
</gene>
<dbReference type="PROSITE" id="PS00636">
    <property type="entry name" value="DNAJ_1"/>
    <property type="match status" value="1"/>
</dbReference>
<dbReference type="EMBL" id="CAUYUJ010015811">
    <property type="protein sequence ID" value="CAK0858344.1"/>
    <property type="molecule type" value="Genomic_DNA"/>
</dbReference>
<dbReference type="PRINTS" id="PR00625">
    <property type="entry name" value="JDOMAIN"/>
</dbReference>
<dbReference type="Gene3D" id="1.10.287.110">
    <property type="entry name" value="DnaJ domain"/>
    <property type="match status" value="1"/>
</dbReference>
<comment type="caution">
    <text evidence="3">The sequence shown here is derived from an EMBL/GenBank/DDBJ whole genome shotgun (WGS) entry which is preliminary data.</text>
</comment>
<feature type="compositionally biased region" description="Low complexity" evidence="1">
    <location>
        <begin position="243"/>
        <end position="287"/>
    </location>
</feature>
<dbReference type="Proteomes" id="UP001189429">
    <property type="component" value="Unassembled WGS sequence"/>
</dbReference>
<evidence type="ECO:0000256" key="1">
    <source>
        <dbReference type="SAM" id="MobiDB-lite"/>
    </source>
</evidence>
<protein>
    <recommendedName>
        <fullName evidence="2">J domain-containing protein</fullName>
    </recommendedName>
</protein>
<dbReference type="InterPro" id="IPR036869">
    <property type="entry name" value="J_dom_sf"/>
</dbReference>
<reference evidence="3" key="1">
    <citation type="submission" date="2023-10" db="EMBL/GenBank/DDBJ databases">
        <authorList>
            <person name="Chen Y."/>
            <person name="Shah S."/>
            <person name="Dougan E. K."/>
            <person name="Thang M."/>
            <person name="Chan C."/>
        </authorList>
    </citation>
    <scope>NUCLEOTIDE SEQUENCE [LARGE SCALE GENOMIC DNA]</scope>
</reference>
<dbReference type="InterPro" id="IPR052594">
    <property type="entry name" value="J_domain-containing_protein"/>
</dbReference>
<dbReference type="SMART" id="SM00271">
    <property type="entry name" value="DnaJ"/>
    <property type="match status" value="1"/>
</dbReference>
<dbReference type="PROSITE" id="PS50076">
    <property type="entry name" value="DNAJ_2"/>
    <property type="match status" value="1"/>
</dbReference>
<feature type="region of interest" description="Disordered" evidence="1">
    <location>
        <begin position="205"/>
        <end position="287"/>
    </location>
</feature>
<proteinExistence type="predicted"/>
<name>A0ABN9UFL2_9DINO</name>
<dbReference type="InterPro" id="IPR001623">
    <property type="entry name" value="DnaJ_domain"/>
</dbReference>
<dbReference type="SUPFAM" id="SSF46565">
    <property type="entry name" value="Chaperone J-domain"/>
    <property type="match status" value="1"/>
</dbReference>
<dbReference type="PANTHER" id="PTHR44144">
    <property type="entry name" value="DNAJ HOMOLOG SUBFAMILY C MEMBER 9"/>
    <property type="match status" value="1"/>
</dbReference>
<dbReference type="Pfam" id="PF00226">
    <property type="entry name" value="DnaJ"/>
    <property type="match status" value="1"/>
</dbReference>
<keyword evidence="4" id="KW-1185">Reference proteome</keyword>
<feature type="non-terminal residue" evidence="3">
    <location>
        <position position="1"/>
    </location>
</feature>
<evidence type="ECO:0000259" key="2">
    <source>
        <dbReference type="PROSITE" id="PS50076"/>
    </source>
</evidence>